<protein>
    <submittedName>
        <fullName evidence="12">Unnamed protein product</fullName>
    </submittedName>
</protein>
<dbReference type="OrthoDB" id="89233at2759"/>
<dbReference type="Proteomes" id="UP001165083">
    <property type="component" value="Unassembled WGS sequence"/>
</dbReference>
<dbReference type="GO" id="GO:0006310">
    <property type="term" value="P:DNA recombination"/>
    <property type="evidence" value="ECO:0007669"/>
    <property type="project" value="UniProtKB-KW"/>
</dbReference>
<evidence type="ECO:0000259" key="11">
    <source>
        <dbReference type="Pfam" id="PF25597"/>
    </source>
</evidence>
<keyword evidence="9" id="KW-0233">DNA recombination</keyword>
<keyword evidence="8" id="KW-0548">Nucleotidyltransferase</keyword>
<dbReference type="SUPFAM" id="SSF51101">
    <property type="entry name" value="Mannose-binding lectins"/>
    <property type="match status" value="1"/>
</dbReference>
<keyword evidence="8" id="KW-0808">Transferase</keyword>
<evidence type="ECO:0000256" key="2">
    <source>
        <dbReference type="ARBA" id="ARBA00022723"/>
    </source>
</evidence>
<evidence type="ECO:0000256" key="5">
    <source>
        <dbReference type="ARBA" id="ARBA00022842"/>
    </source>
</evidence>
<keyword evidence="7" id="KW-0695">RNA-directed DNA polymerase</keyword>
<keyword evidence="2" id="KW-0479">Metal-binding</keyword>
<feature type="domain" description="Jacalin-type lectin" evidence="10">
    <location>
        <begin position="211"/>
        <end position="315"/>
    </location>
</feature>
<accession>A0A9W6X7E0</accession>
<dbReference type="GO" id="GO:0004519">
    <property type="term" value="F:endonuclease activity"/>
    <property type="evidence" value="ECO:0007669"/>
    <property type="project" value="UniProtKB-KW"/>
</dbReference>
<proteinExistence type="predicted"/>
<feature type="domain" description="Retroviral polymerase SH3-like" evidence="11">
    <location>
        <begin position="63"/>
        <end position="120"/>
    </location>
</feature>
<dbReference type="PANTHER" id="PTHR42648:SF11">
    <property type="entry name" value="TRANSPOSON TY4-P GAG-POL POLYPROTEIN"/>
    <property type="match status" value="1"/>
</dbReference>
<evidence type="ECO:0000256" key="1">
    <source>
        <dbReference type="ARBA" id="ARBA00022722"/>
    </source>
</evidence>
<evidence type="ECO:0000256" key="8">
    <source>
        <dbReference type="ARBA" id="ARBA00022932"/>
    </source>
</evidence>
<keyword evidence="13" id="KW-1185">Reference proteome</keyword>
<evidence type="ECO:0000256" key="4">
    <source>
        <dbReference type="ARBA" id="ARBA00022801"/>
    </source>
</evidence>
<sequence>MEMARSMIYHKNVEKRWWGKAINTAVYIVNRIPNHLDIRTSPYKIVWGSKPDFSHLRVFGARGFAHIDKNRRKKLDPKAFECIFRGYADAAKAYRVWNVQAGKLVISRSIRLDESEASRYVQVVTVNDNNRNLVGDECDDDMHVESIPVETNVNPEPMDTDEDMLQTPTDLDQMGEENGRLLLTTSNYEVNSPILTTRGVAALENGVVLSETFGGPHGNKYSDLDLAAAGQSVHSITIRSSERVDGVGIDVTDPSGVKSTFYHGGGGSNPNTLTLGAGEYNHEIGGSLGRDAQPHRIKFISFTTSAGNTISGGTPTKNVGKDSASGLPTGRLLWHFW</sequence>
<evidence type="ECO:0000313" key="12">
    <source>
        <dbReference type="EMBL" id="GMF33017.1"/>
    </source>
</evidence>
<gene>
    <name evidence="12" type="ORF">Plil01_001409700</name>
</gene>
<keyword evidence="3" id="KW-0255">Endonuclease</keyword>
<organism evidence="12 13">
    <name type="scientific">Phytophthora lilii</name>
    <dbReference type="NCBI Taxonomy" id="2077276"/>
    <lineage>
        <taxon>Eukaryota</taxon>
        <taxon>Sar</taxon>
        <taxon>Stramenopiles</taxon>
        <taxon>Oomycota</taxon>
        <taxon>Peronosporomycetes</taxon>
        <taxon>Peronosporales</taxon>
        <taxon>Peronosporaceae</taxon>
        <taxon>Phytophthora</taxon>
    </lineage>
</organism>
<dbReference type="EMBL" id="BSXW01001033">
    <property type="protein sequence ID" value="GMF33017.1"/>
    <property type="molecule type" value="Genomic_DNA"/>
</dbReference>
<reference evidence="12" key="1">
    <citation type="submission" date="2023-04" db="EMBL/GenBank/DDBJ databases">
        <title>Phytophthora lilii NBRC 32176.</title>
        <authorList>
            <person name="Ichikawa N."/>
            <person name="Sato H."/>
            <person name="Tonouchi N."/>
        </authorList>
    </citation>
    <scope>NUCLEOTIDE SEQUENCE</scope>
    <source>
        <strain evidence="12">NBRC 32176</strain>
    </source>
</reference>
<dbReference type="GO" id="GO:0003887">
    <property type="term" value="F:DNA-directed DNA polymerase activity"/>
    <property type="evidence" value="ECO:0007669"/>
    <property type="project" value="UniProtKB-KW"/>
</dbReference>
<dbReference type="PANTHER" id="PTHR42648">
    <property type="entry name" value="TRANSPOSASE, PUTATIVE-RELATED"/>
    <property type="match status" value="1"/>
</dbReference>
<dbReference type="InterPro" id="IPR057670">
    <property type="entry name" value="SH3_retrovirus"/>
</dbReference>
<evidence type="ECO:0000256" key="3">
    <source>
        <dbReference type="ARBA" id="ARBA00022759"/>
    </source>
</evidence>
<dbReference type="AlphaFoldDB" id="A0A9W6X7E0"/>
<keyword evidence="4" id="KW-0378">Hydrolase</keyword>
<evidence type="ECO:0000313" key="13">
    <source>
        <dbReference type="Proteomes" id="UP001165083"/>
    </source>
</evidence>
<keyword evidence="5" id="KW-0460">Magnesium</keyword>
<evidence type="ECO:0000256" key="7">
    <source>
        <dbReference type="ARBA" id="ARBA00022918"/>
    </source>
</evidence>
<evidence type="ECO:0000256" key="6">
    <source>
        <dbReference type="ARBA" id="ARBA00022908"/>
    </source>
</evidence>
<dbReference type="Gene3D" id="2.100.10.30">
    <property type="entry name" value="Jacalin-like lectin domain"/>
    <property type="match status" value="1"/>
</dbReference>
<dbReference type="GO" id="GO:0015074">
    <property type="term" value="P:DNA integration"/>
    <property type="evidence" value="ECO:0007669"/>
    <property type="project" value="UniProtKB-KW"/>
</dbReference>
<dbReference type="GO" id="GO:0046872">
    <property type="term" value="F:metal ion binding"/>
    <property type="evidence" value="ECO:0007669"/>
    <property type="project" value="UniProtKB-KW"/>
</dbReference>
<dbReference type="InterPro" id="IPR001229">
    <property type="entry name" value="Jacalin-like_lectin_dom"/>
</dbReference>
<keyword evidence="6" id="KW-0229">DNA integration</keyword>
<dbReference type="Pfam" id="PF01419">
    <property type="entry name" value="Jacalin"/>
    <property type="match status" value="1"/>
</dbReference>
<dbReference type="InterPro" id="IPR036404">
    <property type="entry name" value="Jacalin-like_lectin_dom_sf"/>
</dbReference>
<keyword evidence="8" id="KW-0239">DNA-directed DNA polymerase</keyword>
<name>A0A9W6X7E0_9STRA</name>
<dbReference type="Pfam" id="PF25597">
    <property type="entry name" value="SH3_retrovirus"/>
    <property type="match status" value="1"/>
</dbReference>
<dbReference type="InterPro" id="IPR039537">
    <property type="entry name" value="Retrotran_Ty1/copia-like"/>
</dbReference>
<keyword evidence="1" id="KW-0540">Nuclease</keyword>
<evidence type="ECO:0000259" key="10">
    <source>
        <dbReference type="Pfam" id="PF01419"/>
    </source>
</evidence>
<evidence type="ECO:0000256" key="9">
    <source>
        <dbReference type="ARBA" id="ARBA00023172"/>
    </source>
</evidence>
<dbReference type="GO" id="GO:0016787">
    <property type="term" value="F:hydrolase activity"/>
    <property type="evidence" value="ECO:0007669"/>
    <property type="project" value="UniProtKB-KW"/>
</dbReference>
<dbReference type="GO" id="GO:0003964">
    <property type="term" value="F:RNA-directed DNA polymerase activity"/>
    <property type="evidence" value="ECO:0007669"/>
    <property type="project" value="UniProtKB-KW"/>
</dbReference>
<comment type="caution">
    <text evidence="12">The sequence shown here is derived from an EMBL/GenBank/DDBJ whole genome shotgun (WGS) entry which is preliminary data.</text>
</comment>